<protein>
    <submittedName>
        <fullName evidence="1">Uncharacterized protein</fullName>
    </submittedName>
</protein>
<dbReference type="EMBL" id="JAAGMN010002457">
    <property type="protein sequence ID" value="NEE09528.1"/>
    <property type="molecule type" value="Genomic_DNA"/>
</dbReference>
<evidence type="ECO:0000313" key="1">
    <source>
        <dbReference type="EMBL" id="NEE09528.1"/>
    </source>
</evidence>
<organism evidence="1">
    <name type="scientific">Streptomyces sp. SID7499</name>
    <dbReference type="NCBI Taxonomy" id="2706086"/>
    <lineage>
        <taxon>Bacteria</taxon>
        <taxon>Bacillati</taxon>
        <taxon>Actinomycetota</taxon>
        <taxon>Actinomycetes</taxon>
        <taxon>Kitasatosporales</taxon>
        <taxon>Streptomycetaceae</taxon>
        <taxon>Streptomyces</taxon>
    </lineage>
</organism>
<name>A0A6G3WVH0_9ACTN</name>
<sequence length="265" mass="28065">MRGKETFLLRRSVGVVPDGVRGRDGAGLDQAVCGGVQVLLDGVEAAGNQFQVVCRIGAGCSRLAGDPVRGVLDESAYRGQRAGLFVGELREDGRELGRRRERRADSRPRRGVGSDRDQVEVLFDATRLLCQAPQIVRGKRVPRAVEVDQVGDQVEAAGLGLDGDPSAAMFLAGDLDAGGSCEPLSDLGPLRSGQFPVVRVKADVEVEARPPVVVGAGGERMFQVGVFEVLGPLDGRPDPLLVVQGESIQAGPVGEDRVLRQALVR</sequence>
<dbReference type="AlphaFoldDB" id="A0A6G3WVH0"/>
<proteinExistence type="predicted"/>
<comment type="caution">
    <text evidence="1">The sequence shown here is derived from an EMBL/GenBank/DDBJ whole genome shotgun (WGS) entry which is preliminary data.</text>
</comment>
<accession>A0A6G3WVH0</accession>
<gene>
    <name evidence="1" type="ORF">G3M58_24115</name>
</gene>
<reference evidence="1" key="1">
    <citation type="submission" date="2020-01" db="EMBL/GenBank/DDBJ databases">
        <title>Insect and environment-associated Actinomycetes.</title>
        <authorList>
            <person name="Currrie C."/>
            <person name="Chevrette M."/>
            <person name="Carlson C."/>
            <person name="Stubbendieck R."/>
            <person name="Wendt-Pienkowski E."/>
        </authorList>
    </citation>
    <scope>NUCLEOTIDE SEQUENCE</scope>
    <source>
        <strain evidence="1">SID7499</strain>
    </source>
</reference>